<dbReference type="PANTHER" id="PTHR18934:SF91">
    <property type="entry name" value="PRE-MRNA-SPLICING FACTOR ATP-DEPENDENT RNA HELICASE PRP16"/>
    <property type="match status" value="1"/>
</dbReference>
<protein>
    <submittedName>
        <fullName evidence="8">Pre-mRNA-splicing factor ATP-dependent RNA helicase PRP43</fullName>
    </submittedName>
</protein>
<comment type="similarity">
    <text evidence="5">Belongs to the DEAD box helicase family. DEAH subfamily. PRP16 sub-subfamily.</text>
</comment>
<dbReference type="Proteomes" id="UP000740883">
    <property type="component" value="Unassembled WGS sequence"/>
</dbReference>
<comment type="caution">
    <text evidence="8">The sequence shown here is derived from an EMBL/GenBank/DDBJ whole genome shotgun (WGS) entry which is preliminary data.</text>
</comment>
<dbReference type="SUPFAM" id="SSF52540">
    <property type="entry name" value="P-loop containing nucleoside triphosphate hydrolases"/>
    <property type="match status" value="1"/>
</dbReference>
<reference evidence="8 9" key="1">
    <citation type="journal article" date="2020" name="Genome Biol. Evol.">
        <title>Comparative genomics of strictly vertically transmitted, feminizing microsporidia endosymbionts of amphipod crustaceans.</title>
        <authorList>
            <person name="Cormier A."/>
            <person name="Chebbi M.A."/>
            <person name="Giraud I."/>
            <person name="Wattier R."/>
            <person name="Teixeira M."/>
            <person name="Gilbert C."/>
            <person name="Rigaud T."/>
            <person name="Cordaux R."/>
        </authorList>
    </citation>
    <scope>NUCLEOTIDE SEQUENCE [LARGE SCALE GENOMIC DNA]</scope>
    <source>
        <strain evidence="8 9">Ou3-Ou53</strain>
    </source>
</reference>
<dbReference type="SMART" id="SM00490">
    <property type="entry name" value="HELICc"/>
    <property type="match status" value="1"/>
</dbReference>
<sequence length="741" mass="85322">MNNDYPRKSKGQKSWELRKMQMAGLRIDPNEITDVESCSVDLGYRSSLFVSHKYYASSIENVINTTTEMFRIGNRESKYWESLQDVVDEVEGHYYSPNQPVNLQNPSPTVDYRSLPVYNSKDEFLKFYSSNSVMVVTGETGCGKSTLVPKLIFDRFSHRIAITQPRRISVKSLHKRMQEWYGKEVGYAMRFESCAGWETKIKFMTEGVLLKEIQEDGLLSKYDVVIIDEAHERSVNVDIILGFLKQIHAKRPTLKIIVMSATLNISKFTAFFNCQNFTFDGKRFPVEIKYLEVDVDDYIEWAVKKTLSFVNQSGDILVFLSGKDDIEKVFRLLCYNLRDYKISIIKCYSEILNEVYPLIFSPNRKIILSTNVAEASVTIPDIKYVIDAGFNKILIHDYSQGDVLVRCPISKESAIQRAGRCGRTTPGVCLRMYTRKTFGESFDDFSVPEILRSDIGNLLLLLASMNIPDISLLPLIDAPSPQLVDSCYNFLVLLGALDKKHTLTRLGRLIVDLGVDSITGKMIYESLERGCSYEIVLLVSILSCESSQVMALLGKIRNRQSDFYKQIVENNDLITLINIYKAGCFIEKSLEDNIKLMFKRLCDRINSKLESNPDIKVLNRVLLRSLFFNLSKKEGKEYFNLISRNTFVVPKNTTLEDDAEYVAYYKTFKSKDKRFGYLCMKVDPYDVLKELGEIFEDKKEKVYAKKQNIAFVIDDSNLYDNFELEEDPEEVVKLKRIRRCL</sequence>
<evidence type="ECO:0000259" key="6">
    <source>
        <dbReference type="PROSITE" id="PS51192"/>
    </source>
</evidence>
<dbReference type="InterPro" id="IPR014001">
    <property type="entry name" value="Helicase_ATP-bd"/>
</dbReference>
<dbReference type="CDD" id="cd18791">
    <property type="entry name" value="SF2_C_RHA"/>
    <property type="match status" value="1"/>
</dbReference>
<evidence type="ECO:0000259" key="7">
    <source>
        <dbReference type="PROSITE" id="PS51194"/>
    </source>
</evidence>
<dbReference type="PANTHER" id="PTHR18934">
    <property type="entry name" value="ATP-DEPENDENT RNA HELICASE"/>
    <property type="match status" value="1"/>
</dbReference>
<evidence type="ECO:0000256" key="5">
    <source>
        <dbReference type="ARBA" id="ARBA00038040"/>
    </source>
</evidence>
<dbReference type="EMBL" id="SBJO01000698">
    <property type="protein sequence ID" value="KAF9758214.1"/>
    <property type="molecule type" value="Genomic_DNA"/>
</dbReference>
<keyword evidence="1" id="KW-0547">Nucleotide-binding</keyword>
<keyword evidence="9" id="KW-1185">Reference proteome</keyword>
<keyword evidence="3 8" id="KW-0347">Helicase</keyword>
<dbReference type="GO" id="GO:0005524">
    <property type="term" value="F:ATP binding"/>
    <property type="evidence" value="ECO:0007669"/>
    <property type="project" value="UniProtKB-KW"/>
</dbReference>
<evidence type="ECO:0000256" key="3">
    <source>
        <dbReference type="ARBA" id="ARBA00022806"/>
    </source>
</evidence>
<evidence type="ECO:0000256" key="4">
    <source>
        <dbReference type="ARBA" id="ARBA00022840"/>
    </source>
</evidence>
<dbReference type="OrthoDB" id="10253254at2759"/>
<dbReference type="Gene3D" id="1.20.120.1080">
    <property type="match status" value="1"/>
</dbReference>
<dbReference type="Pfam" id="PF00271">
    <property type="entry name" value="Helicase_C"/>
    <property type="match status" value="1"/>
</dbReference>
<dbReference type="InterPro" id="IPR011545">
    <property type="entry name" value="DEAD/DEAH_box_helicase_dom"/>
</dbReference>
<dbReference type="GO" id="GO:0016787">
    <property type="term" value="F:hydrolase activity"/>
    <property type="evidence" value="ECO:0007669"/>
    <property type="project" value="UniProtKB-KW"/>
</dbReference>
<name>A0A9P6KXE8_9MICR</name>
<evidence type="ECO:0000256" key="2">
    <source>
        <dbReference type="ARBA" id="ARBA00022801"/>
    </source>
</evidence>
<dbReference type="GO" id="GO:0004386">
    <property type="term" value="F:helicase activity"/>
    <property type="evidence" value="ECO:0007669"/>
    <property type="project" value="UniProtKB-KW"/>
</dbReference>
<dbReference type="Pfam" id="PF00270">
    <property type="entry name" value="DEAD"/>
    <property type="match status" value="1"/>
</dbReference>
<keyword evidence="4" id="KW-0067">ATP-binding</keyword>
<dbReference type="AlphaFoldDB" id="A0A9P6KXE8"/>
<feature type="domain" description="Helicase C-terminal" evidence="7">
    <location>
        <begin position="294"/>
        <end position="466"/>
    </location>
</feature>
<dbReference type="PROSITE" id="PS51194">
    <property type="entry name" value="HELICASE_CTER"/>
    <property type="match status" value="1"/>
</dbReference>
<evidence type="ECO:0000256" key="1">
    <source>
        <dbReference type="ARBA" id="ARBA00022741"/>
    </source>
</evidence>
<dbReference type="GO" id="GO:0003723">
    <property type="term" value="F:RNA binding"/>
    <property type="evidence" value="ECO:0007669"/>
    <property type="project" value="TreeGrafter"/>
</dbReference>
<dbReference type="InterPro" id="IPR027417">
    <property type="entry name" value="P-loop_NTPase"/>
</dbReference>
<dbReference type="SMART" id="SM00847">
    <property type="entry name" value="HA2"/>
    <property type="match status" value="1"/>
</dbReference>
<gene>
    <name evidence="8" type="primary">PRP43_0</name>
    <name evidence="8" type="ORF">NGRA_3235</name>
</gene>
<evidence type="ECO:0000313" key="8">
    <source>
        <dbReference type="EMBL" id="KAF9758214.1"/>
    </source>
</evidence>
<dbReference type="InterPro" id="IPR001650">
    <property type="entry name" value="Helicase_C-like"/>
</dbReference>
<evidence type="ECO:0000313" key="9">
    <source>
        <dbReference type="Proteomes" id="UP000740883"/>
    </source>
</evidence>
<dbReference type="SMART" id="SM00487">
    <property type="entry name" value="DEXDc"/>
    <property type="match status" value="1"/>
</dbReference>
<organism evidence="8 9">
    <name type="scientific">Nosema granulosis</name>
    <dbReference type="NCBI Taxonomy" id="83296"/>
    <lineage>
        <taxon>Eukaryota</taxon>
        <taxon>Fungi</taxon>
        <taxon>Fungi incertae sedis</taxon>
        <taxon>Microsporidia</taxon>
        <taxon>Nosematidae</taxon>
        <taxon>Nosema</taxon>
    </lineage>
</organism>
<dbReference type="InterPro" id="IPR007502">
    <property type="entry name" value="Helicase-assoc_dom"/>
</dbReference>
<dbReference type="PROSITE" id="PS51192">
    <property type="entry name" value="HELICASE_ATP_BIND_1"/>
    <property type="match status" value="1"/>
</dbReference>
<dbReference type="CDD" id="cd17917">
    <property type="entry name" value="DEXHc_RHA-like"/>
    <property type="match status" value="1"/>
</dbReference>
<dbReference type="Gene3D" id="3.40.50.300">
    <property type="entry name" value="P-loop containing nucleotide triphosphate hydrolases"/>
    <property type="match status" value="2"/>
</dbReference>
<proteinExistence type="inferred from homology"/>
<feature type="domain" description="Helicase ATP-binding" evidence="6">
    <location>
        <begin position="125"/>
        <end position="281"/>
    </location>
</feature>
<keyword evidence="2" id="KW-0378">Hydrolase</keyword>
<accession>A0A9P6KXE8</accession>